<dbReference type="Proteomes" id="UP000030466">
    <property type="component" value="Unassembled WGS sequence"/>
</dbReference>
<feature type="binding site" evidence="7">
    <location>
        <position position="432"/>
    </location>
    <ligand>
        <name>ATP</name>
        <dbReference type="ChEBI" id="CHEBI:30616"/>
    </ligand>
</feature>
<keyword evidence="5 7" id="KW-0067">ATP-binding</keyword>
<evidence type="ECO:0000256" key="9">
    <source>
        <dbReference type="PIRSR" id="PIRSR018077-1"/>
    </source>
</evidence>
<dbReference type="PIRSF" id="PIRSF018077">
    <property type="entry name" value="UCP018077"/>
    <property type="match status" value="1"/>
</dbReference>
<evidence type="ECO:0000256" key="2">
    <source>
        <dbReference type="ARBA" id="ARBA00022723"/>
    </source>
</evidence>
<accession>A0A0A6VXE5</accession>
<keyword evidence="3 7" id="KW-0547">Nucleotide-binding</keyword>
<dbReference type="GO" id="GO:0016879">
    <property type="term" value="F:ligase activity, forming carbon-nitrogen bonds"/>
    <property type="evidence" value="ECO:0007669"/>
    <property type="project" value="UniProtKB-UniRule"/>
</dbReference>
<dbReference type="GO" id="GO:0005524">
    <property type="term" value="F:ATP binding"/>
    <property type="evidence" value="ECO:0007669"/>
    <property type="project" value="UniProtKB-UniRule"/>
</dbReference>
<feature type="binding site" evidence="7">
    <location>
        <position position="55"/>
    </location>
    <ligand>
        <name>Mg(2+)</name>
        <dbReference type="ChEBI" id="CHEBI:18420"/>
    </ligand>
</feature>
<comment type="catalytic activity">
    <reaction evidence="7">
        <text>ATP + [prokaryotic ubiquitin-like protein]-L-glutamate + [protein]-L-lysine = ADP + phosphate + N(6)-([prokaryotic ubiquitin-like protein]-gamma-L-glutamyl)-[protein]-L-lysine.</text>
        <dbReference type="EC" id="6.3.1.19"/>
    </reaction>
</comment>
<dbReference type="GO" id="GO:0019787">
    <property type="term" value="F:ubiquitin-like protein transferase activity"/>
    <property type="evidence" value="ECO:0007669"/>
    <property type="project" value="UniProtKB-UniRule"/>
</dbReference>
<feature type="binding site" evidence="7">
    <location>
        <position position="63"/>
    </location>
    <ligand>
        <name>Mg(2+)</name>
        <dbReference type="ChEBI" id="CHEBI:18420"/>
    </ligand>
</feature>
<dbReference type="InterPro" id="IPR004347">
    <property type="entry name" value="Pup_ligase/deamidase"/>
</dbReference>
<gene>
    <name evidence="7" type="primary">pafA</name>
    <name evidence="10" type="ORF">GY22_02050</name>
</gene>
<dbReference type="Pfam" id="PF03136">
    <property type="entry name" value="Pup_ligase"/>
    <property type="match status" value="1"/>
</dbReference>
<evidence type="ECO:0000256" key="4">
    <source>
        <dbReference type="ARBA" id="ARBA00022786"/>
    </source>
</evidence>
<evidence type="ECO:0000313" key="10">
    <source>
        <dbReference type="EMBL" id="KHD98509.1"/>
    </source>
</evidence>
<dbReference type="GO" id="GO:0070490">
    <property type="term" value="P:protein pupylation"/>
    <property type="evidence" value="ECO:0007669"/>
    <property type="project" value="UniProtKB-UniRule"/>
</dbReference>
<dbReference type="AlphaFoldDB" id="A0A0A6VXE5"/>
<feature type="binding site" evidence="7">
    <location>
        <position position="53"/>
    </location>
    <ligand>
        <name>ATP</name>
        <dbReference type="ChEBI" id="CHEBI:30616"/>
    </ligand>
</feature>
<protein>
    <recommendedName>
        <fullName evidence="7 8">Pup--protein ligase</fullName>
        <ecNumber evidence="7 8">6.3.1.19</ecNumber>
    </recommendedName>
    <alternativeName>
        <fullName evidence="7">Proteasome accessory factor A</fullName>
    </alternativeName>
    <alternativeName>
        <fullName evidence="7">Pup-conjugating enzyme</fullName>
    </alternativeName>
</protein>
<evidence type="ECO:0000256" key="5">
    <source>
        <dbReference type="ARBA" id="ARBA00022840"/>
    </source>
</evidence>
<keyword evidence="2 7" id="KW-0479">Metal-binding</keyword>
<dbReference type="UniPathway" id="UPA00998"/>
<dbReference type="UniPathway" id="UPA00997"/>
<dbReference type="GO" id="GO:0000287">
    <property type="term" value="F:magnesium ion binding"/>
    <property type="evidence" value="ECO:0007669"/>
    <property type="project" value="UniProtKB-UniRule"/>
</dbReference>
<comment type="caution">
    <text evidence="10">The sequence shown here is derived from an EMBL/GenBank/DDBJ whole genome shotgun (WGS) entry which is preliminary data.</text>
</comment>
<dbReference type="EC" id="6.3.1.19" evidence="7 8"/>
<reference evidence="10 11" key="1">
    <citation type="journal article" date="2003" name="Int. J. Syst. Evol. Microbiol.">
        <title>Kocuria polaris sp. nov., an orange-pigmented psychrophilic bacterium isolated from an Antarctic cyanobacterial mat sample.</title>
        <authorList>
            <person name="Reddy G.S."/>
            <person name="Prakash J.S."/>
            <person name="Prabahar V."/>
            <person name="Matsumoto G.I."/>
            <person name="Stackebrandt E."/>
            <person name="Shivaji S."/>
        </authorList>
    </citation>
    <scope>NUCLEOTIDE SEQUENCE [LARGE SCALE GENOMIC DNA]</scope>
    <source>
        <strain evidence="10 11">CMS 76or</strain>
    </source>
</reference>
<comment type="function">
    <text evidence="7">Catalyzes the covalent attachment of the prokaryotic ubiquitin-like protein modifier Pup to the proteasomal substrate proteins, thereby targeting them for proteasomal degradation. This tagging system is termed pupylation. The ligation reaction involves the side-chain carboxylate of the C-terminal glutamate of Pup and the side-chain amino group of a substrate lysine.</text>
</comment>
<dbReference type="NCBIfam" id="TIGR03686">
    <property type="entry name" value="pupylate_PafA"/>
    <property type="match status" value="1"/>
</dbReference>
<dbReference type="EMBL" id="JSUH01000002">
    <property type="protein sequence ID" value="KHD98509.1"/>
    <property type="molecule type" value="Genomic_DNA"/>
</dbReference>
<dbReference type="HAMAP" id="MF_02111">
    <property type="entry name" value="Pup_ligase"/>
    <property type="match status" value="1"/>
</dbReference>
<keyword evidence="1 7" id="KW-0436">Ligase</keyword>
<evidence type="ECO:0000256" key="7">
    <source>
        <dbReference type="HAMAP-Rule" id="MF_02111"/>
    </source>
</evidence>
<proteinExistence type="inferred from homology"/>
<evidence type="ECO:0000256" key="8">
    <source>
        <dbReference type="NCBIfam" id="TIGR03686"/>
    </source>
</evidence>
<keyword evidence="4 7" id="KW-0833">Ubl conjugation pathway</keyword>
<dbReference type="GO" id="GO:0019941">
    <property type="term" value="P:modification-dependent protein catabolic process"/>
    <property type="evidence" value="ECO:0007669"/>
    <property type="project" value="UniProtKB-UniRule"/>
</dbReference>
<evidence type="ECO:0000313" key="11">
    <source>
        <dbReference type="Proteomes" id="UP000030466"/>
    </source>
</evidence>
<evidence type="ECO:0000256" key="1">
    <source>
        <dbReference type="ARBA" id="ARBA00022598"/>
    </source>
</evidence>
<feature type="active site" description="Proton acceptor" evidence="7 9">
    <location>
        <position position="57"/>
    </location>
</feature>
<evidence type="ECO:0000256" key="3">
    <source>
        <dbReference type="ARBA" id="ARBA00022741"/>
    </source>
</evidence>
<dbReference type="RefSeq" id="WP_035923912.1">
    <property type="nucleotide sequence ID" value="NZ_JSUH01000002.1"/>
</dbReference>
<dbReference type="InterPro" id="IPR022279">
    <property type="entry name" value="Pup_ligase"/>
</dbReference>
<name>A0A0A6VXE5_KOCRO</name>
<dbReference type="PANTHER" id="PTHR42307">
    <property type="entry name" value="PUP DEAMIDASE/DEPUPYLASE"/>
    <property type="match status" value="1"/>
</dbReference>
<dbReference type="PANTHER" id="PTHR42307:SF3">
    <property type="entry name" value="PUP--PROTEIN LIGASE"/>
    <property type="match status" value="1"/>
</dbReference>
<keyword evidence="6 7" id="KW-0460">Magnesium</keyword>
<keyword evidence="11" id="KW-1185">Reference proteome</keyword>
<dbReference type="OrthoDB" id="9760627at2"/>
<feature type="binding site" evidence="7">
    <location>
        <position position="9"/>
    </location>
    <ligand>
        <name>Mg(2+)</name>
        <dbReference type="ChEBI" id="CHEBI:18420"/>
    </ligand>
</feature>
<comment type="miscellaneous">
    <text evidence="7">The reaction mechanism probably proceeds via the activation of Pup by phosphorylation of its C-terminal glutamate, which is then subject to nucleophilic attack by the substrate lysine, resulting in an isopeptide bond and the release of phosphate as a good leaving group.</text>
</comment>
<feature type="binding site" evidence="7">
    <location>
        <position position="66"/>
    </location>
    <ligand>
        <name>ATP</name>
        <dbReference type="ChEBI" id="CHEBI:30616"/>
    </ligand>
</feature>
<sequence>MDRRIYGVETEFGLTHSAPGARPLSPEEAARTLFRPVVAWGRSSNVFLPNGGRLYLDVGSHPEYATAECATLEDLVAQDKAGELIVDDLRRQAQDALAEQGVGGQLYLFKNNVDSRGNSYGSHENYLISRRTEFARLVQILIPFLVTRQLLVGAGRVHPAGPEDFGAVRMGDDAGTPSYSFSQRADHIWEGSSSATTRSRPLINTRDEPHADAEHYRRLHVIVGDSTMSQTTTALRIGTTDLVLRMIEAGQILPDRTMADPVRSLREVSHDLTGTRPVLLADGTRRSALDLQHEHLESVRRFVDREGAHHDRVPWVLDLWERALDAVARQDTSAIDTEIDWAIKKKLLDGYAARDDLDLSAPRMAQLDLAYHDTAPERGLFNLLQRRGRAATFVPDERVQEAARTPPATRAAVRGRFIEAVLASGHEYTVDWVHLKVNDRGRRTVLCKDPFAVAHPEADALIAALGERDTVGRAHGDAPVV</sequence>
<comment type="pathway">
    <text evidence="7">Protein modification; protein pupylation.</text>
</comment>
<comment type="pathway">
    <text evidence="7">Protein degradation; proteasomal Pup-dependent pathway.</text>
</comment>
<dbReference type="GO" id="GO:0010498">
    <property type="term" value="P:proteasomal protein catabolic process"/>
    <property type="evidence" value="ECO:0007669"/>
    <property type="project" value="UniProtKB-UniRule"/>
</dbReference>
<comment type="similarity">
    <text evidence="7">Belongs to the Pup ligase/Pup deamidase family. Pup-conjugating enzyme subfamily.</text>
</comment>
<organism evidence="10 11">
    <name type="scientific">Kocuria rosea subsp. polaris</name>
    <dbReference type="NCBI Taxonomy" id="136273"/>
    <lineage>
        <taxon>Bacteria</taxon>
        <taxon>Bacillati</taxon>
        <taxon>Actinomycetota</taxon>
        <taxon>Actinomycetes</taxon>
        <taxon>Micrococcales</taxon>
        <taxon>Micrococcaceae</taxon>
        <taxon>Kocuria</taxon>
    </lineage>
</organism>
<evidence type="ECO:0000256" key="6">
    <source>
        <dbReference type="ARBA" id="ARBA00022842"/>
    </source>
</evidence>